<keyword evidence="1" id="KW-0812">Transmembrane</keyword>
<dbReference type="CDD" id="cd11614">
    <property type="entry name" value="SAF_CpaB_FlgA_like"/>
    <property type="match status" value="1"/>
</dbReference>
<evidence type="ECO:0000256" key="1">
    <source>
        <dbReference type="SAM" id="Phobius"/>
    </source>
</evidence>
<feature type="transmembrane region" description="Helical" evidence="1">
    <location>
        <begin position="12"/>
        <end position="32"/>
    </location>
</feature>
<dbReference type="EMBL" id="CAEZYI010000001">
    <property type="protein sequence ID" value="CAB4710395.1"/>
    <property type="molecule type" value="Genomic_DNA"/>
</dbReference>
<evidence type="ECO:0000313" key="3">
    <source>
        <dbReference type="EMBL" id="CAB4710395.1"/>
    </source>
</evidence>
<proteinExistence type="predicted"/>
<keyword evidence="1" id="KW-1133">Transmembrane helix</keyword>
<accession>A0A6J6QN28</accession>
<organism evidence="3">
    <name type="scientific">freshwater metagenome</name>
    <dbReference type="NCBI Taxonomy" id="449393"/>
    <lineage>
        <taxon>unclassified sequences</taxon>
        <taxon>metagenomes</taxon>
        <taxon>ecological metagenomes</taxon>
    </lineage>
</organism>
<sequence>MAYKKESSRSRTPLAIALIVASFLSAFFLASFSNRGDDYWVVTHEISSGHQLLDADVATRHVDLDASSALYIPSSENPVGLVTSAKFQTGQLLGRTNISSSASLIATSAVPISIRASDVAVGISQGEAVDIYWVIDSQNGEFPTEPVMILGGVILLSFDAKSKNFGTDASLTLAVDETQVLHLLHATTHGRLVVVGTHV</sequence>
<dbReference type="EMBL" id="CAFBRA010000001">
    <property type="protein sequence ID" value="CAB5070573.1"/>
    <property type="molecule type" value="Genomic_DNA"/>
</dbReference>
<dbReference type="InterPro" id="IPR013974">
    <property type="entry name" value="SAF"/>
</dbReference>
<dbReference type="AlphaFoldDB" id="A0A6J6QN28"/>
<dbReference type="EMBL" id="CAFBQC010000001">
    <property type="protein sequence ID" value="CAB5038680.1"/>
    <property type="molecule type" value="Genomic_DNA"/>
</dbReference>
<dbReference type="SMART" id="SM00858">
    <property type="entry name" value="SAF"/>
    <property type="match status" value="1"/>
</dbReference>
<keyword evidence="1" id="KW-0472">Membrane</keyword>
<dbReference type="EMBL" id="CAFARE010000001">
    <property type="protein sequence ID" value="CAB4837915.1"/>
    <property type="molecule type" value="Genomic_DNA"/>
</dbReference>
<evidence type="ECO:0000313" key="7">
    <source>
        <dbReference type="EMBL" id="CAB5070573.1"/>
    </source>
</evidence>
<feature type="domain" description="SAF" evidence="2">
    <location>
        <begin position="37"/>
        <end position="99"/>
    </location>
</feature>
<evidence type="ECO:0000313" key="6">
    <source>
        <dbReference type="EMBL" id="CAB5038680.1"/>
    </source>
</evidence>
<evidence type="ECO:0000313" key="4">
    <source>
        <dbReference type="EMBL" id="CAB4770637.1"/>
    </source>
</evidence>
<evidence type="ECO:0000313" key="5">
    <source>
        <dbReference type="EMBL" id="CAB4837915.1"/>
    </source>
</evidence>
<name>A0A6J6QN28_9ZZZZ</name>
<gene>
    <name evidence="3" type="ORF">UFOPK2662_00062</name>
    <name evidence="4" type="ORF">UFOPK2942_00054</name>
    <name evidence="5" type="ORF">UFOPK3232_00032</name>
    <name evidence="6" type="ORF">UFOPK4242_00031</name>
    <name evidence="7" type="ORF">UFOPK4382_00010</name>
</gene>
<dbReference type="EMBL" id="CAFAAA010000001">
    <property type="protein sequence ID" value="CAB4770637.1"/>
    <property type="molecule type" value="Genomic_DNA"/>
</dbReference>
<evidence type="ECO:0000259" key="2">
    <source>
        <dbReference type="SMART" id="SM00858"/>
    </source>
</evidence>
<protein>
    <submittedName>
        <fullName evidence="3">Unannotated protein</fullName>
    </submittedName>
</protein>
<reference evidence="3" key="1">
    <citation type="submission" date="2020-05" db="EMBL/GenBank/DDBJ databases">
        <authorList>
            <person name="Chiriac C."/>
            <person name="Salcher M."/>
            <person name="Ghai R."/>
            <person name="Kavagutti S V."/>
        </authorList>
    </citation>
    <scope>NUCLEOTIDE SEQUENCE</scope>
</reference>